<reference evidence="1 2" key="1">
    <citation type="submission" date="2018-11" db="EMBL/GenBank/DDBJ databases">
        <title>Chitinophaga lutea sp.nov., isolate from arsenic contaminated soil.</title>
        <authorList>
            <person name="Zong Y."/>
        </authorList>
    </citation>
    <scope>NUCLEOTIDE SEQUENCE [LARGE SCALE GENOMIC DNA]</scope>
    <source>
        <strain evidence="1 2">ZY74</strain>
    </source>
</reference>
<name>A0A3N4P9P3_9BACT</name>
<dbReference type="AlphaFoldDB" id="A0A3N4P9P3"/>
<dbReference type="Proteomes" id="UP000278351">
    <property type="component" value="Unassembled WGS sequence"/>
</dbReference>
<gene>
    <name evidence="1" type="ORF">EGT74_23640</name>
</gene>
<protein>
    <submittedName>
        <fullName evidence="1">Uncharacterized protein</fullName>
    </submittedName>
</protein>
<evidence type="ECO:0000313" key="2">
    <source>
        <dbReference type="Proteomes" id="UP000278351"/>
    </source>
</evidence>
<evidence type="ECO:0000313" key="1">
    <source>
        <dbReference type="EMBL" id="RPE05383.1"/>
    </source>
</evidence>
<sequence length="64" mass="6733">MKTLDLQALQLTELHLTEQAEIGGGMDGSLAYDVGQAVGRTAEQIIGGTCAVLGNWAMAALKWD</sequence>
<dbReference type="EMBL" id="RPDH01000003">
    <property type="protein sequence ID" value="RPE05383.1"/>
    <property type="molecule type" value="Genomic_DNA"/>
</dbReference>
<keyword evidence="2" id="KW-1185">Reference proteome</keyword>
<proteinExistence type="predicted"/>
<dbReference type="RefSeq" id="WP_123849028.1">
    <property type="nucleotide sequence ID" value="NZ_RPDH01000003.1"/>
</dbReference>
<organism evidence="1 2">
    <name type="scientific">Chitinophaga lutea</name>
    <dbReference type="NCBI Taxonomy" id="2488634"/>
    <lineage>
        <taxon>Bacteria</taxon>
        <taxon>Pseudomonadati</taxon>
        <taxon>Bacteroidota</taxon>
        <taxon>Chitinophagia</taxon>
        <taxon>Chitinophagales</taxon>
        <taxon>Chitinophagaceae</taxon>
        <taxon>Chitinophaga</taxon>
    </lineage>
</organism>
<comment type="caution">
    <text evidence="1">The sequence shown here is derived from an EMBL/GenBank/DDBJ whole genome shotgun (WGS) entry which is preliminary data.</text>
</comment>
<accession>A0A3N4P9P3</accession>